<evidence type="ECO:0000313" key="17">
    <source>
        <dbReference type="Proteomes" id="UP000230069"/>
    </source>
</evidence>
<protein>
    <recommendedName>
        <fullName evidence="18">Protein kinase domain-containing protein</fullName>
    </recommendedName>
</protein>
<dbReference type="Gene3D" id="1.10.510.10">
    <property type="entry name" value="Transferase(Phosphotransferase) domain 1"/>
    <property type="match status" value="1"/>
</dbReference>
<proteinExistence type="predicted"/>
<dbReference type="GO" id="GO:0005886">
    <property type="term" value="C:plasma membrane"/>
    <property type="evidence" value="ECO:0007669"/>
    <property type="project" value="TreeGrafter"/>
</dbReference>
<dbReference type="InterPro" id="IPR018097">
    <property type="entry name" value="EGF_Ca-bd_CS"/>
</dbReference>
<dbReference type="InterPro" id="IPR025287">
    <property type="entry name" value="WAK_GUB"/>
</dbReference>
<keyword evidence="2" id="KW-0723">Serine/threonine-protein kinase</keyword>
<dbReference type="PROSITE" id="PS00108">
    <property type="entry name" value="PROTEIN_KINASE_ST"/>
    <property type="match status" value="1"/>
</dbReference>
<dbReference type="PANTHER" id="PTHR27005">
    <property type="entry name" value="WALL-ASSOCIATED RECEPTOR KINASE-LIKE 21"/>
    <property type="match status" value="1"/>
</dbReference>
<comment type="subcellular location">
    <subcellularLocation>
        <location evidence="1">Membrane</location>
        <topology evidence="1">Single-pass type I membrane protein</topology>
    </subcellularLocation>
</comment>
<dbReference type="InterPro" id="IPR000742">
    <property type="entry name" value="EGF"/>
</dbReference>
<dbReference type="CDD" id="cd00054">
    <property type="entry name" value="EGF_CA"/>
    <property type="match status" value="1"/>
</dbReference>
<dbReference type="GO" id="GO:0005509">
    <property type="term" value="F:calcium ion binding"/>
    <property type="evidence" value="ECO:0007669"/>
    <property type="project" value="InterPro"/>
</dbReference>
<dbReference type="OrthoDB" id="4062651at2759"/>
<comment type="caution">
    <text evidence="11">Lacks conserved residue(s) required for the propagation of feature annotation.</text>
</comment>
<dbReference type="GO" id="GO:0007166">
    <property type="term" value="P:cell surface receptor signaling pathway"/>
    <property type="evidence" value="ECO:0007669"/>
    <property type="project" value="InterPro"/>
</dbReference>
<dbReference type="Pfam" id="PF07645">
    <property type="entry name" value="EGF_CA"/>
    <property type="match status" value="1"/>
</dbReference>
<evidence type="ECO:0000256" key="13">
    <source>
        <dbReference type="SAM" id="Phobius"/>
    </source>
</evidence>
<dbReference type="GO" id="GO:0005524">
    <property type="term" value="F:ATP binding"/>
    <property type="evidence" value="ECO:0007669"/>
    <property type="project" value="UniProtKB-UniRule"/>
</dbReference>
<feature type="transmembrane region" description="Helical" evidence="13">
    <location>
        <begin position="352"/>
        <end position="373"/>
    </location>
</feature>
<dbReference type="PANTHER" id="PTHR27005:SF315">
    <property type="entry name" value="PROTEIN KINASE DOMAIN-CONTAINING PROTEIN"/>
    <property type="match status" value="1"/>
</dbReference>
<dbReference type="PROSITE" id="PS50011">
    <property type="entry name" value="PROTEIN_KINASE_DOM"/>
    <property type="match status" value="1"/>
</dbReference>
<feature type="domain" description="Protein kinase" evidence="14">
    <location>
        <begin position="408"/>
        <end position="687"/>
    </location>
</feature>
<feature type="binding site" evidence="12">
    <location>
        <position position="436"/>
    </location>
    <ligand>
        <name>ATP</name>
        <dbReference type="ChEBI" id="CHEBI:30616"/>
    </ligand>
</feature>
<dbReference type="Pfam" id="PF13947">
    <property type="entry name" value="GUB_WAK_bind"/>
    <property type="match status" value="1"/>
</dbReference>
<dbReference type="InterPro" id="IPR045274">
    <property type="entry name" value="WAK-like"/>
</dbReference>
<evidence type="ECO:0008006" key="18">
    <source>
        <dbReference type="Google" id="ProtNLM"/>
    </source>
</evidence>
<evidence type="ECO:0000259" key="14">
    <source>
        <dbReference type="PROSITE" id="PS50011"/>
    </source>
</evidence>
<dbReference type="PROSITE" id="PS01186">
    <property type="entry name" value="EGF_2"/>
    <property type="match status" value="1"/>
</dbReference>
<evidence type="ECO:0000256" key="9">
    <source>
        <dbReference type="ARBA" id="ARBA00023157"/>
    </source>
</evidence>
<keyword evidence="8 12" id="KW-0067">ATP-binding</keyword>
<dbReference type="PROSITE" id="PS00010">
    <property type="entry name" value="ASX_HYDROXYL"/>
    <property type="match status" value="1"/>
</dbReference>
<sequence>MPIITTTSYTFLNQLATFSNSNSNSNSNADLFYATAQSQCKQECGDLHVPYPFGLGDSSECYLDVSFSLFCNQTLNPPILLFGNIPVLNISVKNATAHVQIETAIKCYNETGLEYAYGQLVYVDDSPFTFSTLNRFMAIGCDTLGVLVYTPGQLGTGCFSTCDETTVIPRPENITQGGNPCPGIGCCETTIPKGLKELNFSLSSLGDDNNYILDSNPCDYGFLSVSSENSLHVDFLTGGVSSVVVLDWAIGNTSCETARSGGRDEYICGSNTNCINQDNGPGYKCSCVAGYEGNPYTRTGCTDIDECLPEYKNVYPCKGKCKNTGGSYDCHCSFGYQGDGKVSCKLRTVIKVLLVIGAVVFLIAFVLPILWFYQRKMKEANQRRNGGLLLKHLSVKIFQERQLNSATDNYRKVLGEGGNGCVYKGSVDNTEIAVKKSTRVNQDQIEQFLNEVDIVSKINHKNVVKLLGVCLETKVPMLVYEYVSNGTLSDHLHGKSQKSLLPWSRWLRIVAETAKALEYMHSLADPPIVHRDIKTANILLDGKYTAKVADFGASKLIPLDQAMGQTRGQGTMGYLDPEYLQTAELTVKSDVYSFGVVLMELLCKRKPLSRGESGEMISIVKVFKSMVAHNKLDEILNIGDLIEHEIRHVHTVAELAVRCVAMPSTDRPTMTEVTNVLNGLRKQYPNLDAEEHIDNLGDLQYPEQDVVTTSVHFELESPFIV</sequence>
<organism evidence="16 17">
    <name type="scientific">Aquilegia coerulea</name>
    <name type="common">Rocky mountain columbine</name>
    <dbReference type="NCBI Taxonomy" id="218851"/>
    <lineage>
        <taxon>Eukaryota</taxon>
        <taxon>Viridiplantae</taxon>
        <taxon>Streptophyta</taxon>
        <taxon>Embryophyta</taxon>
        <taxon>Tracheophyta</taxon>
        <taxon>Spermatophyta</taxon>
        <taxon>Magnoliopsida</taxon>
        <taxon>Ranunculales</taxon>
        <taxon>Ranunculaceae</taxon>
        <taxon>Thalictroideae</taxon>
        <taxon>Aquilegia</taxon>
    </lineage>
</organism>
<dbReference type="GO" id="GO:0004674">
    <property type="term" value="F:protein serine/threonine kinase activity"/>
    <property type="evidence" value="ECO:0007669"/>
    <property type="project" value="UniProtKB-KW"/>
</dbReference>
<evidence type="ECO:0000256" key="7">
    <source>
        <dbReference type="ARBA" id="ARBA00022777"/>
    </source>
</evidence>
<keyword evidence="9" id="KW-1015">Disulfide bond</keyword>
<keyword evidence="7" id="KW-0418">Kinase</keyword>
<dbReference type="InParanoid" id="A0A2G5E4A9"/>
<dbReference type="Gene3D" id="2.10.25.10">
    <property type="entry name" value="Laminin"/>
    <property type="match status" value="2"/>
</dbReference>
<dbReference type="InterPro" id="IPR008271">
    <property type="entry name" value="Ser/Thr_kinase_AS"/>
</dbReference>
<dbReference type="FunFam" id="1.10.510.10:FF:000084">
    <property type="entry name" value="Wall-associated receptor kinase 2"/>
    <property type="match status" value="1"/>
</dbReference>
<evidence type="ECO:0000313" key="16">
    <source>
        <dbReference type="EMBL" id="PIA50618.1"/>
    </source>
</evidence>
<feature type="domain" description="EGF-like" evidence="15">
    <location>
        <begin position="303"/>
        <end position="345"/>
    </location>
</feature>
<dbReference type="InterPro" id="IPR000719">
    <property type="entry name" value="Prot_kinase_dom"/>
</dbReference>
<keyword evidence="13" id="KW-1133">Transmembrane helix</keyword>
<dbReference type="Proteomes" id="UP000230069">
    <property type="component" value="Unassembled WGS sequence"/>
</dbReference>
<dbReference type="SMART" id="SM00181">
    <property type="entry name" value="EGF"/>
    <property type="match status" value="2"/>
</dbReference>
<dbReference type="AlphaFoldDB" id="A0A2G5E4A9"/>
<name>A0A2G5E4A9_AQUCA</name>
<dbReference type="EMBL" id="KZ305029">
    <property type="protein sequence ID" value="PIA50618.1"/>
    <property type="molecule type" value="Genomic_DNA"/>
</dbReference>
<dbReference type="GO" id="GO:0030247">
    <property type="term" value="F:polysaccharide binding"/>
    <property type="evidence" value="ECO:0007669"/>
    <property type="project" value="InterPro"/>
</dbReference>
<keyword evidence="4" id="KW-0808">Transferase</keyword>
<dbReference type="PROSITE" id="PS00107">
    <property type="entry name" value="PROTEIN_KINASE_ATP"/>
    <property type="match status" value="1"/>
</dbReference>
<keyword evidence="3 11" id="KW-0245">EGF-like domain</keyword>
<dbReference type="Gene3D" id="3.30.200.20">
    <property type="entry name" value="Phosphorylase Kinase, domain 1"/>
    <property type="match status" value="1"/>
</dbReference>
<dbReference type="SUPFAM" id="SSF57196">
    <property type="entry name" value="EGF/Laminin"/>
    <property type="match status" value="1"/>
</dbReference>
<evidence type="ECO:0000259" key="15">
    <source>
        <dbReference type="PROSITE" id="PS50026"/>
    </source>
</evidence>
<dbReference type="SUPFAM" id="SSF56112">
    <property type="entry name" value="Protein kinase-like (PK-like)"/>
    <property type="match status" value="1"/>
</dbReference>
<dbReference type="InterPro" id="IPR011009">
    <property type="entry name" value="Kinase-like_dom_sf"/>
</dbReference>
<dbReference type="Pfam" id="PF00069">
    <property type="entry name" value="Pkinase"/>
    <property type="match status" value="1"/>
</dbReference>
<keyword evidence="17" id="KW-1185">Reference proteome</keyword>
<dbReference type="InterPro" id="IPR017441">
    <property type="entry name" value="Protein_kinase_ATP_BS"/>
</dbReference>
<evidence type="ECO:0000256" key="3">
    <source>
        <dbReference type="ARBA" id="ARBA00022536"/>
    </source>
</evidence>
<evidence type="ECO:0000256" key="11">
    <source>
        <dbReference type="PROSITE-ProRule" id="PRU00076"/>
    </source>
</evidence>
<evidence type="ECO:0000256" key="12">
    <source>
        <dbReference type="PROSITE-ProRule" id="PRU10141"/>
    </source>
</evidence>
<gene>
    <name evidence="16" type="ORF">AQUCO_01200073v1</name>
</gene>
<evidence type="ECO:0000256" key="6">
    <source>
        <dbReference type="ARBA" id="ARBA00022741"/>
    </source>
</evidence>
<evidence type="ECO:0000256" key="4">
    <source>
        <dbReference type="ARBA" id="ARBA00022679"/>
    </source>
</evidence>
<keyword evidence="10" id="KW-0325">Glycoprotein</keyword>
<evidence type="ECO:0000256" key="8">
    <source>
        <dbReference type="ARBA" id="ARBA00022840"/>
    </source>
</evidence>
<accession>A0A2G5E4A9</accession>
<reference evidence="16 17" key="1">
    <citation type="submission" date="2017-09" db="EMBL/GenBank/DDBJ databases">
        <title>WGS assembly of Aquilegia coerulea Goldsmith.</title>
        <authorList>
            <person name="Hodges S."/>
            <person name="Kramer E."/>
            <person name="Nordborg M."/>
            <person name="Tomkins J."/>
            <person name="Borevitz J."/>
            <person name="Derieg N."/>
            <person name="Yan J."/>
            <person name="Mihaltcheva S."/>
            <person name="Hayes R.D."/>
            <person name="Rokhsar D."/>
        </authorList>
    </citation>
    <scope>NUCLEOTIDE SEQUENCE [LARGE SCALE GENOMIC DNA]</scope>
    <source>
        <strain evidence="17">cv. Goldsmith</strain>
    </source>
</reference>
<keyword evidence="5" id="KW-0732">Signal</keyword>
<evidence type="ECO:0000256" key="10">
    <source>
        <dbReference type="ARBA" id="ARBA00023180"/>
    </source>
</evidence>
<dbReference type="InterPro" id="IPR000152">
    <property type="entry name" value="EGF-type_Asp/Asn_hydroxyl_site"/>
</dbReference>
<keyword evidence="13" id="KW-0812">Transmembrane</keyword>
<dbReference type="InterPro" id="IPR049883">
    <property type="entry name" value="NOTCH1_EGF-like"/>
</dbReference>
<dbReference type="SMART" id="SM00179">
    <property type="entry name" value="EGF_CA"/>
    <property type="match status" value="1"/>
</dbReference>
<dbReference type="PROSITE" id="PS50026">
    <property type="entry name" value="EGF_3"/>
    <property type="match status" value="1"/>
</dbReference>
<dbReference type="FunFam" id="3.30.200.20:FF:000337">
    <property type="entry name" value="Wall-associated receptor kinase 3"/>
    <property type="match status" value="1"/>
</dbReference>
<dbReference type="PROSITE" id="PS01187">
    <property type="entry name" value="EGF_CA"/>
    <property type="match status" value="1"/>
</dbReference>
<dbReference type="STRING" id="218851.A0A2G5E4A9"/>
<dbReference type="InterPro" id="IPR001881">
    <property type="entry name" value="EGF-like_Ca-bd_dom"/>
</dbReference>
<dbReference type="SMART" id="SM00220">
    <property type="entry name" value="S_TKc"/>
    <property type="match status" value="1"/>
</dbReference>
<keyword evidence="6 12" id="KW-0547">Nucleotide-binding</keyword>
<keyword evidence="13" id="KW-0472">Membrane</keyword>
<evidence type="ECO:0000256" key="1">
    <source>
        <dbReference type="ARBA" id="ARBA00004479"/>
    </source>
</evidence>
<evidence type="ECO:0000256" key="5">
    <source>
        <dbReference type="ARBA" id="ARBA00022729"/>
    </source>
</evidence>
<evidence type="ECO:0000256" key="2">
    <source>
        <dbReference type="ARBA" id="ARBA00022527"/>
    </source>
</evidence>